<gene>
    <name evidence="1" type="ORF">COC69_01275</name>
</gene>
<sequence>MTGIYQNLGEEIEMMKIQLKDLEVDHKYLMKNMEMNAPKCNGVIDYSQERVKGGPIPLTLDEIAGRYDRIQEKSAFLHQRIEEKKGIMEELQQVLRKKKGLEQQIIYLRDVKGMNLKEVAAYLGYTHQYIRKVSSRMSHRSNIESTQRQQYS</sequence>
<dbReference type="EMBL" id="NULI01000006">
    <property type="protein sequence ID" value="PGS83972.1"/>
    <property type="molecule type" value="Genomic_DNA"/>
</dbReference>
<dbReference type="AlphaFoldDB" id="A0A9X7CSJ6"/>
<accession>A0A9X7CSJ6</accession>
<dbReference type="InterPro" id="IPR013324">
    <property type="entry name" value="RNA_pol_sigma_r3/r4-like"/>
</dbReference>
<reference evidence="1 2" key="1">
    <citation type="submission" date="2017-09" db="EMBL/GenBank/DDBJ databases">
        <title>Large-scale bioinformatics analysis of Bacillus genomes uncovers conserved roles of natural products in bacterial physiology.</title>
        <authorList>
            <consortium name="Agbiome Team Llc"/>
            <person name="Bleich R.M."/>
            <person name="Grubbs K.J."/>
            <person name="Santa Maria K.C."/>
            <person name="Allen S.E."/>
            <person name="Farag S."/>
            <person name="Shank E.A."/>
            <person name="Bowers A."/>
        </authorList>
    </citation>
    <scope>NUCLEOTIDE SEQUENCE [LARGE SCALE GENOMIC DNA]</scope>
    <source>
        <strain evidence="1 2">AFS041711</strain>
    </source>
</reference>
<dbReference type="Proteomes" id="UP000224203">
    <property type="component" value="Unassembled WGS sequence"/>
</dbReference>
<dbReference type="SUPFAM" id="SSF88659">
    <property type="entry name" value="Sigma3 and sigma4 domains of RNA polymerase sigma factors"/>
    <property type="match status" value="1"/>
</dbReference>
<comment type="caution">
    <text evidence="1">The sequence shown here is derived from an EMBL/GenBank/DDBJ whole genome shotgun (WGS) entry which is preliminary data.</text>
</comment>
<organism evidence="1 2">
    <name type="scientific">Bacillus cereus</name>
    <dbReference type="NCBI Taxonomy" id="1396"/>
    <lineage>
        <taxon>Bacteria</taxon>
        <taxon>Bacillati</taxon>
        <taxon>Bacillota</taxon>
        <taxon>Bacilli</taxon>
        <taxon>Bacillales</taxon>
        <taxon>Bacillaceae</taxon>
        <taxon>Bacillus</taxon>
        <taxon>Bacillus cereus group</taxon>
    </lineage>
</organism>
<name>A0A9X7CSJ6_BACCE</name>
<evidence type="ECO:0000313" key="2">
    <source>
        <dbReference type="Proteomes" id="UP000224203"/>
    </source>
</evidence>
<dbReference type="Gene3D" id="1.20.140.160">
    <property type="match status" value="1"/>
</dbReference>
<evidence type="ECO:0000313" key="1">
    <source>
        <dbReference type="EMBL" id="PGS83972.1"/>
    </source>
</evidence>
<dbReference type="RefSeq" id="WP_098782173.1">
    <property type="nucleotide sequence ID" value="NZ_NULI01000006.1"/>
</dbReference>
<proteinExistence type="predicted"/>
<protein>
    <submittedName>
        <fullName evidence="1">Uncharacterized protein</fullName>
    </submittedName>
</protein>